<evidence type="ECO:0000313" key="1">
    <source>
        <dbReference type="EMBL" id="RDB37240.1"/>
    </source>
</evidence>
<dbReference type="AlphaFoldDB" id="A0A369KV54"/>
<comment type="caution">
    <text evidence="1">The sequence shown here is derived from an EMBL/GenBank/DDBJ whole genome shotgun (WGS) entry which is preliminary data.</text>
</comment>
<keyword evidence="2" id="KW-1185">Reference proteome</keyword>
<proteinExistence type="predicted"/>
<dbReference type="EMBL" id="QOVW01000004">
    <property type="protein sequence ID" value="RDB37240.1"/>
    <property type="molecule type" value="Genomic_DNA"/>
</dbReference>
<dbReference type="Proteomes" id="UP000253934">
    <property type="component" value="Unassembled WGS sequence"/>
</dbReference>
<reference evidence="1" key="1">
    <citation type="submission" date="2018-04" db="EMBL/GenBank/DDBJ databases">
        <title>Draft genome sequence of the Candidatus Spirobacillus cienkowskii, a pathogen of freshwater Daphnia species, reconstructed from hemolymph metagenomic reads.</title>
        <authorList>
            <person name="Bresciani L."/>
            <person name="Lemos L.N."/>
            <person name="Wale N."/>
            <person name="Lin J.Y."/>
            <person name="Fernandes G.R."/>
            <person name="Duffy M.A."/>
            <person name="Rodrigues J.M."/>
        </authorList>
    </citation>
    <scope>NUCLEOTIDE SEQUENCE [LARGE SCALE GENOMIC DNA]</scope>
    <source>
        <strain evidence="1">Binning01</strain>
    </source>
</reference>
<name>A0A369KV54_9BACT</name>
<accession>A0A369KV54</accession>
<evidence type="ECO:0000313" key="2">
    <source>
        <dbReference type="Proteomes" id="UP000253934"/>
    </source>
</evidence>
<organism evidence="1 2">
    <name type="scientific">Spirobacillus cienkowskii</name>
    <dbReference type="NCBI Taxonomy" id="495820"/>
    <lineage>
        <taxon>Bacteria</taxon>
        <taxon>Pseudomonadati</taxon>
        <taxon>Bdellovibrionota</taxon>
        <taxon>Oligoflexia</taxon>
        <taxon>Silvanigrellales</taxon>
        <taxon>Spirobacillus</taxon>
    </lineage>
</organism>
<sequence>MEYLLRKIYLNPKYYLKNLTTFQLHYFYDYFQYESSSIIDNTAPECVYDKQVAIKISKHIRKELRARVDYKPCYKHIH</sequence>
<dbReference type="RefSeq" id="WP_338635912.1">
    <property type="nucleotide sequence ID" value="NZ_CP146516.1"/>
</dbReference>
<protein>
    <submittedName>
        <fullName evidence="1">Uncharacterized protein</fullName>
    </submittedName>
</protein>
<gene>
    <name evidence="1" type="ORF">DCC88_01015</name>
</gene>